<feature type="domain" description="ABC transporter" evidence="12">
    <location>
        <begin position="222"/>
        <end position="457"/>
    </location>
</feature>
<keyword evidence="8 10" id="KW-0472">Membrane</keyword>
<dbReference type="Proteomes" id="UP000244201">
    <property type="component" value="Chromosome"/>
</dbReference>
<feature type="transmembrane region" description="Helical" evidence="10">
    <location>
        <begin position="758"/>
        <end position="780"/>
    </location>
</feature>
<feature type="domain" description="FHA" evidence="11">
    <location>
        <begin position="45"/>
        <end position="94"/>
    </location>
</feature>
<accession>A0A2R4T3A5</accession>
<evidence type="ECO:0000259" key="11">
    <source>
        <dbReference type="PROSITE" id="PS50006"/>
    </source>
</evidence>
<feature type="transmembrane region" description="Helical" evidence="10">
    <location>
        <begin position="570"/>
        <end position="588"/>
    </location>
</feature>
<dbReference type="GO" id="GO:0016887">
    <property type="term" value="F:ATP hydrolysis activity"/>
    <property type="evidence" value="ECO:0007669"/>
    <property type="project" value="InterPro"/>
</dbReference>
<evidence type="ECO:0000256" key="7">
    <source>
        <dbReference type="ARBA" id="ARBA00022989"/>
    </source>
</evidence>
<feature type="transmembrane region" description="Helical" evidence="10">
    <location>
        <begin position="609"/>
        <end position="635"/>
    </location>
</feature>
<dbReference type="InterPro" id="IPR027417">
    <property type="entry name" value="P-loop_NTPase"/>
</dbReference>
<keyword evidence="3" id="KW-0597">Phosphoprotein</keyword>
<feature type="compositionally biased region" description="Pro residues" evidence="9">
    <location>
        <begin position="500"/>
        <end position="509"/>
    </location>
</feature>
<dbReference type="EMBL" id="CP026304">
    <property type="protein sequence ID" value="AVZ73586.1"/>
    <property type="molecule type" value="Genomic_DNA"/>
</dbReference>
<dbReference type="PROSITE" id="PS00211">
    <property type="entry name" value="ABC_TRANSPORTER_1"/>
    <property type="match status" value="1"/>
</dbReference>
<proteinExistence type="predicted"/>
<dbReference type="PANTHER" id="PTHR48041:SF139">
    <property type="entry name" value="PROTEIN SCARLET"/>
    <property type="match status" value="1"/>
</dbReference>
<evidence type="ECO:0000256" key="1">
    <source>
        <dbReference type="ARBA" id="ARBA00004141"/>
    </source>
</evidence>
<evidence type="ECO:0000256" key="4">
    <source>
        <dbReference type="ARBA" id="ARBA00022692"/>
    </source>
</evidence>
<evidence type="ECO:0000259" key="12">
    <source>
        <dbReference type="PROSITE" id="PS50893"/>
    </source>
</evidence>
<evidence type="ECO:0000256" key="10">
    <source>
        <dbReference type="SAM" id="Phobius"/>
    </source>
</evidence>
<dbReference type="Pfam" id="PF01061">
    <property type="entry name" value="ABC2_membrane"/>
    <property type="match status" value="1"/>
</dbReference>
<evidence type="ECO:0000256" key="9">
    <source>
        <dbReference type="SAM" id="MobiDB-lite"/>
    </source>
</evidence>
<keyword evidence="5" id="KW-0547">Nucleotide-binding</keyword>
<keyword evidence="4 10" id="KW-0812">Transmembrane</keyword>
<feature type="transmembrane region" description="Helical" evidence="10">
    <location>
        <begin position="686"/>
        <end position="705"/>
    </location>
</feature>
<dbReference type="KEGG" id="slk:SLUN_16810"/>
<evidence type="ECO:0000256" key="6">
    <source>
        <dbReference type="ARBA" id="ARBA00022840"/>
    </source>
</evidence>
<keyword evidence="6 13" id="KW-0067">ATP-binding</keyword>
<reference evidence="13 14" key="1">
    <citation type="submission" date="2018-01" db="EMBL/GenBank/DDBJ databases">
        <title>Complete genome sequence of Streptomyces lunaelactis MM109T, a Ferroverdin A producer isolated from cave moonmilk deposits.</title>
        <authorList>
            <person name="Naome A."/>
            <person name="Martinet L."/>
            <person name="Maciejewska M."/>
            <person name="Anderssen S."/>
            <person name="Adam D."/>
            <person name="Tenconi E."/>
            <person name="Deflandre B."/>
            <person name="Arguelles-Arias A."/>
            <person name="Calusinska M."/>
            <person name="Copieters W."/>
            <person name="Karim L."/>
            <person name="Hanikenne M."/>
            <person name="Baurain D."/>
            <person name="van Wezel G."/>
            <person name="Smargiasso N."/>
            <person name="de Pauw E."/>
            <person name="Delfosse P."/>
            <person name="Rigali S."/>
        </authorList>
    </citation>
    <scope>NUCLEOTIDE SEQUENCE [LARGE SCALE GENOMIC DNA]</scope>
    <source>
        <strain evidence="13 14">MM109</strain>
    </source>
</reference>
<dbReference type="FunFam" id="3.40.50.300:FF:000474">
    <property type="entry name" value="Putative ABC transporter ATP-binding subunit"/>
    <property type="match status" value="1"/>
</dbReference>
<dbReference type="Gene3D" id="3.40.50.300">
    <property type="entry name" value="P-loop containing nucleotide triphosphate hydrolases"/>
    <property type="match status" value="1"/>
</dbReference>
<dbReference type="InterPro" id="IPR003439">
    <property type="entry name" value="ABC_transporter-like_ATP-bd"/>
</dbReference>
<dbReference type="PROSITE" id="PS50893">
    <property type="entry name" value="ABC_TRANSPORTER_2"/>
    <property type="match status" value="1"/>
</dbReference>
<dbReference type="SUPFAM" id="SSF49879">
    <property type="entry name" value="SMAD/FHA domain"/>
    <property type="match status" value="2"/>
</dbReference>
<dbReference type="Pfam" id="PF00005">
    <property type="entry name" value="ABC_tran"/>
    <property type="match status" value="1"/>
</dbReference>
<name>A0A2R4T3A5_9ACTN</name>
<dbReference type="InterPro" id="IPR050352">
    <property type="entry name" value="ABCG_transporters"/>
</dbReference>
<dbReference type="InterPro" id="IPR017871">
    <property type="entry name" value="ABC_transporter-like_CS"/>
</dbReference>
<dbReference type="CDD" id="cd03213">
    <property type="entry name" value="ABCG_EPDR"/>
    <property type="match status" value="1"/>
</dbReference>
<evidence type="ECO:0000256" key="3">
    <source>
        <dbReference type="ARBA" id="ARBA00022553"/>
    </source>
</evidence>
<evidence type="ECO:0000313" key="13">
    <source>
        <dbReference type="EMBL" id="AVZ73586.1"/>
    </source>
</evidence>
<keyword evidence="14" id="KW-1185">Reference proteome</keyword>
<sequence>MATGRSSVFPDSARCGETTSVEYGNPPLFLALEGIIQRLDPAKTYTVGRDPQSDAVFQEAIVSWRHARIYWGGRSWVLQDLDSTNGTYGLGRRVSLAEVGHGAEFRLGDADEGPQLRFTGPPTHPGIVSAASVTRIGRSSDNDLVVREPEVQPHHAEFRFTPASCEIVDLGTPYGTHVNGHRVERTQLRPNDTVTVGRRTFRLIGDRLRDCSDAEEPSSLIARRLTVKVKCDKGQRTLLNKVSFAVPPKALIAVIGPSGSGKSTLLRALTGHQRIAKGEVLYDNQSLHERYAELRQHIGIVPQHDVLHLQLTVRTALRYAARLRFPRGTDPVERDRRVEEVMSELKLDLHADKRIAALSGGQRKRVSVALELLTKPALMFLDEPTSGLDAGMDRDVMQLLRGLADDGRTVLVVTHSVRELELCDKVLVLSPGGSLAYFGPPDEALEFFGHDTWADVFSAFEEHREHDWSRRWRESQQHLTPAVALRPADGPAAPAAPEAVQPPKPPKPPRWTAQLSTLVGRHLAVIASDRGFVGLLVLLPVLLGLANTVVPADFGLRRAPDGKVNIEAGTILVSLAISMCFVGAANSVRELVKERAIYERERAAGLSRSAYLMSKITVLGLITGVQGIILCALGLAPRELPPEGIVVNGTPVVEMTFVITLLGFTSMMCGLLISSLVKTAEKTMPLLVLFSVVQYLFSGITFRLFDNPGAEQVAWLVPSRWAIAAEGATLDLGQLLGPQDRTAPSATDPLWHHTLTQWLTDTGVLLGTAMACYLLTIRFLRRHEPEVVRK</sequence>
<keyword evidence="2" id="KW-0813">Transport</keyword>
<dbReference type="Pfam" id="PF00498">
    <property type="entry name" value="FHA"/>
    <property type="match status" value="2"/>
</dbReference>
<dbReference type="InterPro" id="IPR008984">
    <property type="entry name" value="SMAD_FHA_dom_sf"/>
</dbReference>
<gene>
    <name evidence="13" type="ORF">SLUN_16810</name>
</gene>
<feature type="domain" description="FHA" evidence="11">
    <location>
        <begin position="134"/>
        <end position="183"/>
    </location>
</feature>
<feature type="compositionally biased region" description="Low complexity" evidence="9">
    <location>
        <begin position="487"/>
        <end position="499"/>
    </location>
</feature>
<protein>
    <submittedName>
        <fullName evidence="13">ABC transporter ATP-binding protein</fullName>
    </submittedName>
</protein>
<dbReference type="PROSITE" id="PS50006">
    <property type="entry name" value="FHA_DOMAIN"/>
    <property type="match status" value="2"/>
</dbReference>
<comment type="subcellular location">
    <subcellularLocation>
        <location evidence="1">Membrane</location>
        <topology evidence="1">Multi-pass membrane protein</topology>
    </subcellularLocation>
</comment>
<dbReference type="SUPFAM" id="SSF52540">
    <property type="entry name" value="P-loop containing nucleoside triphosphate hydrolases"/>
    <property type="match status" value="1"/>
</dbReference>
<dbReference type="CDD" id="cd00060">
    <property type="entry name" value="FHA"/>
    <property type="match status" value="1"/>
</dbReference>
<evidence type="ECO:0000256" key="2">
    <source>
        <dbReference type="ARBA" id="ARBA00022448"/>
    </source>
</evidence>
<dbReference type="InterPro" id="IPR013525">
    <property type="entry name" value="ABC2_TM"/>
</dbReference>
<dbReference type="InterPro" id="IPR000253">
    <property type="entry name" value="FHA_dom"/>
</dbReference>
<dbReference type="AlphaFoldDB" id="A0A2R4T3A5"/>
<evidence type="ECO:0000256" key="8">
    <source>
        <dbReference type="ARBA" id="ARBA00023136"/>
    </source>
</evidence>
<dbReference type="SMART" id="SM00240">
    <property type="entry name" value="FHA"/>
    <property type="match status" value="2"/>
</dbReference>
<keyword evidence="7 10" id="KW-1133">Transmembrane helix</keyword>
<dbReference type="GO" id="GO:0005524">
    <property type="term" value="F:ATP binding"/>
    <property type="evidence" value="ECO:0007669"/>
    <property type="project" value="UniProtKB-KW"/>
</dbReference>
<evidence type="ECO:0000256" key="5">
    <source>
        <dbReference type="ARBA" id="ARBA00022741"/>
    </source>
</evidence>
<feature type="transmembrane region" description="Helical" evidence="10">
    <location>
        <begin position="655"/>
        <end position="674"/>
    </location>
</feature>
<dbReference type="GO" id="GO:0016020">
    <property type="term" value="C:membrane"/>
    <property type="evidence" value="ECO:0007669"/>
    <property type="project" value="UniProtKB-SubCell"/>
</dbReference>
<dbReference type="OrthoDB" id="9804819at2"/>
<dbReference type="GeneID" id="55656927"/>
<evidence type="ECO:0000313" key="14">
    <source>
        <dbReference type="Proteomes" id="UP000244201"/>
    </source>
</evidence>
<dbReference type="PANTHER" id="PTHR48041">
    <property type="entry name" value="ABC TRANSPORTER G FAMILY MEMBER 28"/>
    <property type="match status" value="1"/>
</dbReference>
<dbReference type="GO" id="GO:0140359">
    <property type="term" value="F:ABC-type transporter activity"/>
    <property type="evidence" value="ECO:0007669"/>
    <property type="project" value="InterPro"/>
</dbReference>
<dbReference type="InterPro" id="IPR003593">
    <property type="entry name" value="AAA+_ATPase"/>
</dbReference>
<organism evidence="13 14">
    <name type="scientific">Streptomyces lunaelactis</name>
    <dbReference type="NCBI Taxonomy" id="1535768"/>
    <lineage>
        <taxon>Bacteria</taxon>
        <taxon>Bacillati</taxon>
        <taxon>Actinomycetota</taxon>
        <taxon>Actinomycetes</taxon>
        <taxon>Kitasatosporales</taxon>
        <taxon>Streptomycetaceae</taxon>
        <taxon>Streptomyces</taxon>
    </lineage>
</organism>
<dbReference type="Gene3D" id="2.60.200.20">
    <property type="match status" value="2"/>
</dbReference>
<feature type="region of interest" description="Disordered" evidence="9">
    <location>
        <begin position="487"/>
        <end position="509"/>
    </location>
</feature>
<dbReference type="RefSeq" id="WP_108149263.1">
    <property type="nucleotide sequence ID" value="NZ_CP026304.1"/>
</dbReference>
<dbReference type="SMART" id="SM00382">
    <property type="entry name" value="AAA"/>
    <property type="match status" value="1"/>
</dbReference>